<dbReference type="SUPFAM" id="SSF56672">
    <property type="entry name" value="DNA/RNA polymerases"/>
    <property type="match status" value="1"/>
</dbReference>
<proteinExistence type="predicted"/>
<dbReference type="Proteomes" id="UP000800981">
    <property type="component" value="Unassembled WGS sequence"/>
</dbReference>
<protein>
    <submittedName>
        <fullName evidence="3">RNA-directed DNA polymerase</fullName>
    </submittedName>
</protein>
<sequence length="483" mass="55409">MTNRRAQAGEAIPDPISHRDLVGFWLTARERLLVAIDNGHYTPQQVEIVDLPKDLLTVRPLARMNAIDRITYEACVFALQPRIDDYIPRSVYSYRWSTKRSQLLSSVRSWVAMQRRGRTIARSSPHLMLAKTDISSFYEHVDVRMLCEEVSELTGHASVMKVLRAFLDRFGEDNQVWGLPQGSDASGILANAYLLPVDRYLQNRGLNFLRYSDDLYIFGDNWNSLRRELIQITQILRGRKLHLAGSKTRIVAPAEALGQFEEAEKDAIKYGLHVGFSGTDEALSNLFHRATSDPREVDDRDLRFCLNLFKQRADPLALTWLLHNFDAVPQAAREAVTYLGVFVDEDQRVLLLCQRLLEENRLADYPYAEMHVLRLLLSVDRGRTQHLATIVWRILEDRNRPGFVREYAARFAGLNARPGDAALLRTMLKSENDPKLRRALLVASYESGGTTRSWLEHPSRNTQELRMTSELLLRSPKLPITRE</sequence>
<feature type="domain" description="Reverse transcriptase" evidence="2">
    <location>
        <begin position="61"/>
        <end position="274"/>
    </location>
</feature>
<dbReference type="InterPro" id="IPR000477">
    <property type="entry name" value="RT_dom"/>
</dbReference>
<organism evidence="3 4">
    <name type="scientific">Motilibacter deserti</name>
    <dbReference type="NCBI Taxonomy" id="2714956"/>
    <lineage>
        <taxon>Bacteria</taxon>
        <taxon>Bacillati</taxon>
        <taxon>Actinomycetota</taxon>
        <taxon>Actinomycetes</taxon>
        <taxon>Motilibacterales</taxon>
        <taxon>Motilibacteraceae</taxon>
        <taxon>Motilibacter</taxon>
    </lineage>
</organism>
<dbReference type="PANTHER" id="PTHR34047">
    <property type="entry name" value="NUCLEAR INTRON MATURASE 1, MITOCHONDRIAL-RELATED"/>
    <property type="match status" value="1"/>
</dbReference>
<evidence type="ECO:0000313" key="4">
    <source>
        <dbReference type="Proteomes" id="UP000800981"/>
    </source>
</evidence>
<dbReference type="Gene3D" id="3.30.70.270">
    <property type="match status" value="1"/>
</dbReference>
<comment type="function">
    <text evidence="1">Poorly processive, error-prone DNA polymerase involved in untargeted mutagenesis. Copies undamaged DNA at stalled replication forks, which arise in vivo from mismatched or misaligned primer ends. These misaligned primers can be extended by PolIV. Exhibits no 3'-5' exonuclease (proofreading) activity. May be involved in translesional synthesis, in conjunction with the beta clamp from PolIII.</text>
</comment>
<evidence type="ECO:0000256" key="1">
    <source>
        <dbReference type="ARBA" id="ARBA00025589"/>
    </source>
</evidence>
<comment type="caution">
    <text evidence="3">The sequence shown here is derived from an EMBL/GenBank/DDBJ whole genome shotgun (WGS) entry which is preliminary data.</text>
</comment>
<dbReference type="PROSITE" id="PS50878">
    <property type="entry name" value="RT_POL"/>
    <property type="match status" value="1"/>
</dbReference>
<dbReference type="GO" id="GO:0003964">
    <property type="term" value="F:RNA-directed DNA polymerase activity"/>
    <property type="evidence" value="ECO:0007669"/>
    <property type="project" value="UniProtKB-KW"/>
</dbReference>
<dbReference type="CDD" id="cd01646">
    <property type="entry name" value="RT_Bac_retron_I"/>
    <property type="match status" value="1"/>
</dbReference>
<dbReference type="InterPro" id="IPR043502">
    <property type="entry name" value="DNA/RNA_pol_sf"/>
</dbReference>
<dbReference type="InterPro" id="IPR043128">
    <property type="entry name" value="Rev_trsase/Diguanyl_cyclase"/>
</dbReference>
<keyword evidence="3" id="KW-0808">Transferase</keyword>
<accession>A0ABX0GWG1</accession>
<dbReference type="PANTHER" id="PTHR34047:SF8">
    <property type="entry name" value="PROTEIN YKFC"/>
    <property type="match status" value="1"/>
</dbReference>
<name>A0ABX0GWG1_9ACTN</name>
<dbReference type="EMBL" id="JAANNP010000004">
    <property type="protein sequence ID" value="NHC14139.1"/>
    <property type="molecule type" value="Genomic_DNA"/>
</dbReference>
<reference evidence="3 4" key="1">
    <citation type="submission" date="2020-03" db="EMBL/GenBank/DDBJ databases">
        <title>Two novel Motilibacter sp.</title>
        <authorList>
            <person name="Liu S."/>
        </authorList>
    </citation>
    <scope>NUCLEOTIDE SEQUENCE [LARGE SCALE GENOMIC DNA]</scope>
    <source>
        <strain evidence="3 4">E257</strain>
    </source>
</reference>
<evidence type="ECO:0000313" key="3">
    <source>
        <dbReference type="EMBL" id="NHC14139.1"/>
    </source>
</evidence>
<gene>
    <name evidence="3" type="ORF">G9H71_10130</name>
</gene>
<keyword evidence="3" id="KW-0695">RNA-directed DNA polymerase</keyword>
<keyword evidence="3" id="KW-0548">Nucleotidyltransferase</keyword>
<evidence type="ECO:0000259" key="2">
    <source>
        <dbReference type="PROSITE" id="PS50878"/>
    </source>
</evidence>
<keyword evidence="4" id="KW-1185">Reference proteome</keyword>
<dbReference type="Pfam" id="PF00078">
    <property type="entry name" value="RVT_1"/>
    <property type="match status" value="1"/>
</dbReference>
<dbReference type="InterPro" id="IPR051083">
    <property type="entry name" value="GrpII_Intron_Splice-Mob/Def"/>
</dbReference>